<proteinExistence type="predicted"/>
<feature type="domain" description="Peptidase M17 leucyl aminopeptidase N-terminal" evidence="1">
    <location>
        <begin position="38"/>
        <end position="122"/>
    </location>
</feature>
<dbReference type="SUPFAM" id="SSF52949">
    <property type="entry name" value="Macro domain-like"/>
    <property type="match status" value="1"/>
</dbReference>
<dbReference type="InterPro" id="IPR043472">
    <property type="entry name" value="Macro_dom-like"/>
</dbReference>
<sequence length="192" mass="20239">MVIDVAAWDAVGAMVELSCAGMFTHEVGDAPLVGGLLDLDTALDGRLRTLRAERSFRAERMETVMLRTLPTVIRAEAVLMIGLGSPDDWTPDVMEQATRVAVREANRVGAESAGIAPGMLDSGLTPDRTGSAGSAMLRGVVGAIDAEMRLAELGLALQPSMKSWTFGTGAAHLDDATSRFRAALQSIELPTS</sequence>
<organism evidence="2 3">
    <name type="scientific">Sphingomonas albertensis</name>
    <dbReference type="NCBI Taxonomy" id="2762591"/>
    <lineage>
        <taxon>Bacteria</taxon>
        <taxon>Pseudomonadati</taxon>
        <taxon>Pseudomonadota</taxon>
        <taxon>Alphaproteobacteria</taxon>
        <taxon>Sphingomonadales</taxon>
        <taxon>Sphingomonadaceae</taxon>
        <taxon>Sphingomonas</taxon>
    </lineage>
</organism>
<evidence type="ECO:0000313" key="2">
    <source>
        <dbReference type="EMBL" id="MBC3941883.1"/>
    </source>
</evidence>
<evidence type="ECO:0000313" key="3">
    <source>
        <dbReference type="Proteomes" id="UP000597613"/>
    </source>
</evidence>
<protein>
    <submittedName>
        <fullName evidence="2">Peptidase M17</fullName>
    </submittedName>
</protein>
<dbReference type="Pfam" id="PF02789">
    <property type="entry name" value="Peptidase_M17_N"/>
    <property type="match status" value="1"/>
</dbReference>
<dbReference type="Gene3D" id="3.40.220.10">
    <property type="entry name" value="Leucine Aminopeptidase, subunit E, domain 1"/>
    <property type="match status" value="1"/>
</dbReference>
<gene>
    <name evidence="2" type="ORF">H8S47_09340</name>
</gene>
<reference evidence="2 3" key="1">
    <citation type="submission" date="2020-08" db="EMBL/GenBank/DDBJ databases">
        <title>Putative novel bacterial strains isolated from necrotic wheat leaf tissues caused by Xanthomonas translucens.</title>
        <authorList>
            <person name="Tambong J.T."/>
        </authorList>
    </citation>
    <scope>NUCLEOTIDE SEQUENCE [LARGE SCALE GENOMIC DNA]</scope>
    <source>
        <strain evidence="3">DOAB 1063</strain>
    </source>
</reference>
<dbReference type="InterPro" id="IPR008283">
    <property type="entry name" value="Peptidase_M17_N"/>
</dbReference>
<name>A0ABR7AN47_9SPHN</name>
<dbReference type="EMBL" id="JACONT010000017">
    <property type="protein sequence ID" value="MBC3941883.1"/>
    <property type="molecule type" value="Genomic_DNA"/>
</dbReference>
<dbReference type="RefSeq" id="WP_187503600.1">
    <property type="nucleotide sequence ID" value="NZ_CP162536.1"/>
</dbReference>
<comment type="caution">
    <text evidence="2">The sequence shown here is derived from an EMBL/GenBank/DDBJ whole genome shotgun (WGS) entry which is preliminary data.</text>
</comment>
<keyword evidence="3" id="KW-1185">Reference proteome</keyword>
<dbReference type="Proteomes" id="UP000597613">
    <property type="component" value="Unassembled WGS sequence"/>
</dbReference>
<evidence type="ECO:0000259" key="1">
    <source>
        <dbReference type="Pfam" id="PF02789"/>
    </source>
</evidence>
<accession>A0ABR7AN47</accession>